<dbReference type="AlphaFoldDB" id="A0A2T0LL79"/>
<protein>
    <recommendedName>
        <fullName evidence="3">DUF3040 family protein</fullName>
    </recommendedName>
</protein>
<proteinExistence type="predicted"/>
<reference evidence="1 2" key="1">
    <citation type="submission" date="2018-03" db="EMBL/GenBank/DDBJ databases">
        <title>Genomic Encyclopedia of Type Strains, Phase III (KMG-III): the genomes of soil and plant-associated and newly described type strains.</title>
        <authorList>
            <person name="Whitman W."/>
        </authorList>
    </citation>
    <scope>NUCLEOTIDE SEQUENCE [LARGE SCALE GENOMIC DNA]</scope>
    <source>
        <strain evidence="1 2">CGMCC 4.7125</strain>
    </source>
</reference>
<organism evidence="1 2">
    <name type="scientific">Prauserella shujinwangii</name>
    <dbReference type="NCBI Taxonomy" id="1453103"/>
    <lineage>
        <taxon>Bacteria</taxon>
        <taxon>Bacillati</taxon>
        <taxon>Actinomycetota</taxon>
        <taxon>Actinomycetes</taxon>
        <taxon>Pseudonocardiales</taxon>
        <taxon>Pseudonocardiaceae</taxon>
        <taxon>Prauserella</taxon>
    </lineage>
</organism>
<name>A0A2T0LL79_9PSEU</name>
<comment type="caution">
    <text evidence="1">The sequence shown here is derived from an EMBL/GenBank/DDBJ whole genome shotgun (WGS) entry which is preliminary data.</text>
</comment>
<dbReference type="Pfam" id="PF11239">
    <property type="entry name" value="DUF3040"/>
    <property type="match status" value="1"/>
</dbReference>
<dbReference type="RefSeq" id="WP_106182315.1">
    <property type="nucleotide sequence ID" value="NZ_PVNH01000014.1"/>
</dbReference>
<evidence type="ECO:0000313" key="2">
    <source>
        <dbReference type="Proteomes" id="UP000238362"/>
    </source>
</evidence>
<dbReference type="EMBL" id="PVNH01000014">
    <property type="protein sequence ID" value="PRX43709.1"/>
    <property type="molecule type" value="Genomic_DNA"/>
</dbReference>
<evidence type="ECO:0008006" key="3">
    <source>
        <dbReference type="Google" id="ProtNLM"/>
    </source>
</evidence>
<accession>A0A2T0LL79</accession>
<keyword evidence="2" id="KW-1185">Reference proteome</keyword>
<dbReference type="Proteomes" id="UP000238362">
    <property type="component" value="Unassembled WGS sequence"/>
</dbReference>
<evidence type="ECO:0000313" key="1">
    <source>
        <dbReference type="EMBL" id="PRX43709.1"/>
    </source>
</evidence>
<sequence>MMSHHERQELERIEQWFHSDDPQLARSLGDGRPPRGRGHGGLLHYGLDALAAFLIVMGAITLNFGLIFVGALVLATAACLHVSSRSNARRSHPEFE</sequence>
<dbReference type="OrthoDB" id="3628536at2"/>
<dbReference type="InterPro" id="IPR021401">
    <property type="entry name" value="DUF3040"/>
</dbReference>
<gene>
    <name evidence="1" type="ORF">B0I33_114170</name>
</gene>